<keyword evidence="3" id="KW-1185">Reference proteome</keyword>
<reference evidence="2 3" key="1">
    <citation type="journal article" date="2023" name="Int. J. Syst. Evol. Microbiol.">
        <title>Arthrobacter mangrovi sp. nov., an actinobacterium isolated from the rhizosphere of a mangrove.</title>
        <authorList>
            <person name="Hamada M."/>
            <person name="Saitou S."/>
            <person name="Enomoto N."/>
            <person name="Nanri K."/>
            <person name="Hidaka K."/>
            <person name="Miura T."/>
            <person name="Tamura T."/>
        </authorList>
    </citation>
    <scope>NUCLEOTIDE SEQUENCE [LARGE SCALE GENOMIC DNA]</scope>
    <source>
        <strain evidence="2 3">NBRC 112813</strain>
    </source>
</reference>
<evidence type="ECO:0000313" key="3">
    <source>
        <dbReference type="Proteomes" id="UP001209654"/>
    </source>
</evidence>
<dbReference type="SMART" id="SM00858">
    <property type="entry name" value="SAF"/>
    <property type="match status" value="1"/>
</dbReference>
<name>A0ABQ5MTN4_9MICC</name>
<evidence type="ECO:0000313" key="2">
    <source>
        <dbReference type="EMBL" id="GLB67135.1"/>
    </source>
</evidence>
<sequence>MKSRLVAGVAAAVLAVVGVLLIFTYVGNADTRAMADLEPASVLVVKTAVPAGTPVEALSASVTETNLPASAIAPSAISDLTESAGKVTAVDLVPGEQLLNERLVAPEDVQAAGAVDVPKGLQEVSFQLEPQRVVGGRLVAGEHVGVYISMDKGGIEGSPDKETTQLVVRKALLTAIQRAPQPVTEEGETDAQALPEGSMLVTVAVDDKAGQKIVFAAEFAKIWLSKEPEDAKESKPEVVQRSEVYR</sequence>
<dbReference type="InterPro" id="IPR031571">
    <property type="entry name" value="RcpC_dom"/>
</dbReference>
<organism evidence="2 3">
    <name type="scientific">Arthrobacter mangrovi</name>
    <dbReference type="NCBI Taxonomy" id="2966350"/>
    <lineage>
        <taxon>Bacteria</taxon>
        <taxon>Bacillati</taxon>
        <taxon>Actinomycetota</taxon>
        <taxon>Actinomycetes</taxon>
        <taxon>Micrococcales</taxon>
        <taxon>Micrococcaceae</taxon>
        <taxon>Arthrobacter</taxon>
    </lineage>
</organism>
<proteinExistence type="predicted"/>
<protein>
    <recommendedName>
        <fullName evidence="1">SAF domain-containing protein</fullName>
    </recommendedName>
</protein>
<evidence type="ECO:0000259" key="1">
    <source>
        <dbReference type="SMART" id="SM00858"/>
    </source>
</evidence>
<dbReference type="Proteomes" id="UP001209654">
    <property type="component" value="Unassembled WGS sequence"/>
</dbReference>
<accession>A0ABQ5MTN4</accession>
<feature type="domain" description="SAF" evidence="1">
    <location>
        <begin position="40"/>
        <end position="104"/>
    </location>
</feature>
<gene>
    <name evidence="2" type="ORF">AHIS1636_15740</name>
</gene>
<dbReference type="CDD" id="cd11614">
    <property type="entry name" value="SAF_CpaB_FlgA_like"/>
    <property type="match status" value="1"/>
</dbReference>
<dbReference type="EMBL" id="BRVS01000005">
    <property type="protein sequence ID" value="GLB67135.1"/>
    <property type="molecule type" value="Genomic_DNA"/>
</dbReference>
<comment type="caution">
    <text evidence="2">The sequence shown here is derived from an EMBL/GenBank/DDBJ whole genome shotgun (WGS) entry which is preliminary data.</text>
</comment>
<dbReference type="Pfam" id="PF16976">
    <property type="entry name" value="RcpC"/>
    <property type="match status" value="1"/>
</dbReference>
<dbReference type="InterPro" id="IPR013974">
    <property type="entry name" value="SAF"/>
</dbReference>